<keyword evidence="6 8" id="KW-0472">Membrane</keyword>
<keyword evidence="2 8" id="KW-0813">Transport</keyword>
<keyword evidence="11" id="KW-0732">Signal</keyword>
<feature type="domain" description="TonB-dependent receptor-like beta-barrel" evidence="12">
    <location>
        <begin position="248"/>
        <end position="676"/>
    </location>
</feature>
<dbReference type="PANTHER" id="PTHR30069">
    <property type="entry name" value="TONB-DEPENDENT OUTER MEMBRANE RECEPTOR"/>
    <property type="match status" value="1"/>
</dbReference>
<dbReference type="InterPro" id="IPR000531">
    <property type="entry name" value="Beta-barrel_TonB"/>
</dbReference>
<dbReference type="PANTHER" id="PTHR30069:SF40">
    <property type="entry name" value="TONB-DEPENDENT RECEPTOR NMB0964-RELATED"/>
    <property type="match status" value="1"/>
</dbReference>
<dbReference type="RefSeq" id="WP_302109628.1">
    <property type="nucleotide sequence ID" value="NZ_JAUKTR010000002.1"/>
</dbReference>
<dbReference type="InterPro" id="IPR012910">
    <property type="entry name" value="Plug_dom"/>
</dbReference>
<keyword evidence="15" id="KW-1185">Reference proteome</keyword>
<dbReference type="InterPro" id="IPR036942">
    <property type="entry name" value="Beta-barrel_TonB_sf"/>
</dbReference>
<reference evidence="14" key="1">
    <citation type="submission" date="2023-07" db="EMBL/GenBank/DDBJ databases">
        <title>Brevundimonas soil sp. nov., isolated from the soil of chemical plant.</title>
        <authorList>
            <person name="Wu N."/>
        </authorList>
    </citation>
    <scope>NUCLEOTIDE SEQUENCE</scope>
    <source>
        <strain evidence="14">XZ-24</strain>
    </source>
</reference>
<name>A0ABT8SL33_9CAUL</name>
<feature type="signal peptide" evidence="11">
    <location>
        <begin position="1"/>
        <end position="23"/>
    </location>
</feature>
<gene>
    <name evidence="14" type="ORF">Q0812_07165</name>
</gene>
<evidence type="ECO:0000256" key="1">
    <source>
        <dbReference type="ARBA" id="ARBA00004571"/>
    </source>
</evidence>
<dbReference type="Pfam" id="PF07715">
    <property type="entry name" value="Plug"/>
    <property type="match status" value="1"/>
</dbReference>
<proteinExistence type="inferred from homology"/>
<evidence type="ECO:0000259" key="13">
    <source>
        <dbReference type="Pfam" id="PF07715"/>
    </source>
</evidence>
<feature type="region of interest" description="Disordered" evidence="10">
    <location>
        <begin position="213"/>
        <end position="253"/>
    </location>
</feature>
<feature type="domain" description="TonB-dependent receptor plug" evidence="13">
    <location>
        <begin position="54"/>
        <end position="157"/>
    </location>
</feature>
<evidence type="ECO:0000256" key="2">
    <source>
        <dbReference type="ARBA" id="ARBA00022448"/>
    </source>
</evidence>
<evidence type="ECO:0000256" key="11">
    <source>
        <dbReference type="SAM" id="SignalP"/>
    </source>
</evidence>
<keyword evidence="3 8" id="KW-1134">Transmembrane beta strand</keyword>
<evidence type="ECO:0000256" key="9">
    <source>
        <dbReference type="RuleBase" id="RU003357"/>
    </source>
</evidence>
<evidence type="ECO:0000256" key="6">
    <source>
        <dbReference type="ARBA" id="ARBA00023136"/>
    </source>
</evidence>
<evidence type="ECO:0000259" key="12">
    <source>
        <dbReference type="Pfam" id="PF00593"/>
    </source>
</evidence>
<evidence type="ECO:0000256" key="8">
    <source>
        <dbReference type="PROSITE-ProRule" id="PRU01360"/>
    </source>
</evidence>
<dbReference type="SUPFAM" id="SSF56935">
    <property type="entry name" value="Porins"/>
    <property type="match status" value="1"/>
</dbReference>
<evidence type="ECO:0000313" key="14">
    <source>
        <dbReference type="EMBL" id="MDO1559206.1"/>
    </source>
</evidence>
<evidence type="ECO:0000256" key="3">
    <source>
        <dbReference type="ARBA" id="ARBA00022452"/>
    </source>
</evidence>
<dbReference type="Proteomes" id="UP001169063">
    <property type="component" value="Unassembled WGS sequence"/>
</dbReference>
<evidence type="ECO:0000313" key="15">
    <source>
        <dbReference type="Proteomes" id="UP001169063"/>
    </source>
</evidence>
<accession>A0ABT8SL33</accession>
<protein>
    <submittedName>
        <fullName evidence="14">TonB-dependent receptor</fullName>
    </submittedName>
</protein>
<evidence type="ECO:0000256" key="7">
    <source>
        <dbReference type="ARBA" id="ARBA00023237"/>
    </source>
</evidence>
<dbReference type="Gene3D" id="2.170.130.10">
    <property type="entry name" value="TonB-dependent receptor, plug domain"/>
    <property type="match status" value="1"/>
</dbReference>
<dbReference type="EMBL" id="JAUKTR010000002">
    <property type="protein sequence ID" value="MDO1559206.1"/>
    <property type="molecule type" value="Genomic_DNA"/>
</dbReference>
<feature type="chain" id="PRO_5047492858" evidence="11">
    <location>
        <begin position="24"/>
        <end position="707"/>
    </location>
</feature>
<dbReference type="PROSITE" id="PS52016">
    <property type="entry name" value="TONB_DEPENDENT_REC_3"/>
    <property type="match status" value="1"/>
</dbReference>
<feature type="compositionally biased region" description="Acidic residues" evidence="10">
    <location>
        <begin position="228"/>
        <end position="242"/>
    </location>
</feature>
<organism evidence="14 15">
    <name type="scientific">Peiella sedimenti</name>
    <dbReference type="NCBI Taxonomy" id="3061083"/>
    <lineage>
        <taxon>Bacteria</taxon>
        <taxon>Pseudomonadati</taxon>
        <taxon>Pseudomonadota</taxon>
        <taxon>Alphaproteobacteria</taxon>
        <taxon>Caulobacterales</taxon>
        <taxon>Caulobacteraceae</taxon>
        <taxon>Peiella</taxon>
    </lineage>
</organism>
<dbReference type="InterPro" id="IPR037066">
    <property type="entry name" value="Plug_dom_sf"/>
</dbReference>
<keyword evidence="5 9" id="KW-0798">TonB box</keyword>
<keyword evidence="14" id="KW-0675">Receptor</keyword>
<dbReference type="Pfam" id="PF00593">
    <property type="entry name" value="TonB_dep_Rec_b-barrel"/>
    <property type="match status" value="1"/>
</dbReference>
<dbReference type="InterPro" id="IPR039426">
    <property type="entry name" value="TonB-dep_rcpt-like"/>
</dbReference>
<comment type="similarity">
    <text evidence="8 9">Belongs to the TonB-dependent receptor family.</text>
</comment>
<keyword evidence="7 8" id="KW-0998">Cell outer membrane</keyword>
<comment type="subcellular location">
    <subcellularLocation>
        <location evidence="1 8">Cell outer membrane</location>
        <topology evidence="1 8">Multi-pass membrane protein</topology>
    </subcellularLocation>
</comment>
<evidence type="ECO:0000256" key="5">
    <source>
        <dbReference type="ARBA" id="ARBA00023077"/>
    </source>
</evidence>
<dbReference type="Gene3D" id="2.40.170.20">
    <property type="entry name" value="TonB-dependent receptor, beta-barrel domain"/>
    <property type="match status" value="1"/>
</dbReference>
<evidence type="ECO:0000256" key="10">
    <source>
        <dbReference type="SAM" id="MobiDB-lite"/>
    </source>
</evidence>
<sequence>MRFRTFLLAAASGFAVTAGSAAAQNEIQPQERDQPTRVDEIVVTALPLGRGPDDVVSSVAVLTGDELVHRRQATLGETLSGIPGVSSDTFGGGASRPVIRGQTSPRVRVLSNGAALLDASEVSPDHAVSVEPLLVDGIEILRGPSTLLYGGGAIGGAVNVVDKRIPTRPVDGLSGAIEVRGGTADDEATAVVGLTVGFGGFAVRLEALDRSTGDYAVPSYEPPHHEDHEDDHDEDDHDDHEDEGPFKRLEGSFNDTRTLSLGGSWVGSRGYLGAAFTEQTSDYGLPGHGHEYEDCHPHGTTLHCGGHGHDDDEDDDHDHEDEEHGVPVINLRSQRIDLRGELRQPFAGVERLSFRGGFTDYQHDEVEDGAVATTFTTEGYDARVELEHAPIGGFRGVVGVQSSHSDFAALGDEAYLPESQTTSRAIFVLEEFQAGNLRFEMAARQEWQDAEAVGRPSVSHDPLSLSGGLAWDMAPGWSTAVSLSRSQRAPTAQELHARGVHLATNTYEIGVPTLDVETATALELSLRRTEGPTTFSASVYTYRYDGYIFAETLDRYEDFRLIRYTQTDADFKGFEFELSQEITPWLTGELFADYVRGKLEDDDNAPRIPAARLGVRAEYVIDDWSGDVEFYRVSDQRRVADFEDETPGYSMLNATVAYDFNLGGYGVQAYVRGTNLLDEVALNHASYLTNVAPLRGRNFVLGIRAVF</sequence>
<evidence type="ECO:0000256" key="4">
    <source>
        <dbReference type="ARBA" id="ARBA00022692"/>
    </source>
</evidence>
<comment type="caution">
    <text evidence="14">The sequence shown here is derived from an EMBL/GenBank/DDBJ whole genome shotgun (WGS) entry which is preliminary data.</text>
</comment>
<keyword evidence="4 8" id="KW-0812">Transmembrane</keyword>